<protein>
    <submittedName>
        <fullName evidence="2">Uncharacterized protein</fullName>
    </submittedName>
</protein>
<organism evidence="2 3">
    <name type="scientific">Paralvinella palmiformis</name>
    <dbReference type="NCBI Taxonomy" id="53620"/>
    <lineage>
        <taxon>Eukaryota</taxon>
        <taxon>Metazoa</taxon>
        <taxon>Spiralia</taxon>
        <taxon>Lophotrochozoa</taxon>
        <taxon>Annelida</taxon>
        <taxon>Polychaeta</taxon>
        <taxon>Sedentaria</taxon>
        <taxon>Canalipalpata</taxon>
        <taxon>Terebellida</taxon>
        <taxon>Terebelliformia</taxon>
        <taxon>Alvinellidae</taxon>
        <taxon>Paralvinella</taxon>
    </lineage>
</organism>
<reference evidence="2" key="1">
    <citation type="journal article" date="2023" name="Mol. Biol. Evol.">
        <title>Third-Generation Sequencing Reveals the Adaptive Role of the Epigenome in Three Deep-Sea Polychaetes.</title>
        <authorList>
            <person name="Perez M."/>
            <person name="Aroh O."/>
            <person name="Sun Y."/>
            <person name="Lan Y."/>
            <person name="Juniper S.K."/>
            <person name="Young C.R."/>
            <person name="Angers B."/>
            <person name="Qian P.Y."/>
        </authorList>
    </citation>
    <scope>NUCLEOTIDE SEQUENCE</scope>
    <source>
        <strain evidence="2">P08H-3</strain>
    </source>
</reference>
<evidence type="ECO:0000313" key="3">
    <source>
        <dbReference type="Proteomes" id="UP001208570"/>
    </source>
</evidence>
<evidence type="ECO:0000256" key="1">
    <source>
        <dbReference type="SAM" id="MobiDB-lite"/>
    </source>
</evidence>
<proteinExistence type="predicted"/>
<dbReference type="EMBL" id="JAODUP010000824">
    <property type="protein sequence ID" value="KAK2143652.1"/>
    <property type="molecule type" value="Genomic_DNA"/>
</dbReference>
<feature type="compositionally biased region" description="Basic and acidic residues" evidence="1">
    <location>
        <begin position="75"/>
        <end position="94"/>
    </location>
</feature>
<evidence type="ECO:0000313" key="2">
    <source>
        <dbReference type="EMBL" id="KAK2143652.1"/>
    </source>
</evidence>
<accession>A0AAD9IZ90</accession>
<dbReference type="Proteomes" id="UP001208570">
    <property type="component" value="Unassembled WGS sequence"/>
</dbReference>
<feature type="region of interest" description="Disordered" evidence="1">
    <location>
        <begin position="73"/>
        <end position="94"/>
    </location>
</feature>
<gene>
    <name evidence="2" type="ORF">LSH36_824g03033</name>
</gene>
<sequence>MVDAINLKLEEVKRDCDTMAANLKSALEEGEPLRKAKEKLEKQKEYMKRQLAELENKVQALEVTNGQLQLAQEENASKAEKHITKTKIKELEAR</sequence>
<keyword evidence="3" id="KW-1185">Reference proteome</keyword>
<name>A0AAD9IZ90_9ANNE</name>
<dbReference type="AlphaFoldDB" id="A0AAD9IZ90"/>
<comment type="caution">
    <text evidence="2">The sequence shown here is derived from an EMBL/GenBank/DDBJ whole genome shotgun (WGS) entry which is preliminary data.</text>
</comment>